<dbReference type="Proteomes" id="UP000557566">
    <property type="component" value="Unassembled WGS sequence"/>
</dbReference>
<keyword evidence="2" id="KW-1185">Reference proteome</keyword>
<comment type="caution">
    <text evidence="1">The sequence shown here is derived from an EMBL/GenBank/DDBJ whole genome shotgun (WGS) entry which is preliminary data.</text>
</comment>
<reference evidence="1 2" key="1">
    <citation type="journal article" date="2020" name="Genome Biol. Evol.">
        <title>A new high-quality draft genome assembly of the Chinese cordyceps Ophiocordyceps sinensis.</title>
        <authorList>
            <person name="Shu R."/>
            <person name="Zhang J."/>
            <person name="Meng Q."/>
            <person name="Zhang H."/>
            <person name="Zhou G."/>
            <person name="Li M."/>
            <person name="Wu P."/>
            <person name="Zhao Y."/>
            <person name="Chen C."/>
            <person name="Qin Q."/>
        </authorList>
    </citation>
    <scope>NUCLEOTIDE SEQUENCE [LARGE SCALE GENOMIC DNA]</scope>
    <source>
        <strain evidence="1 2">IOZ07</strain>
    </source>
</reference>
<organism evidence="1 2">
    <name type="scientific">Ophiocordyceps sinensis</name>
    <dbReference type="NCBI Taxonomy" id="72228"/>
    <lineage>
        <taxon>Eukaryota</taxon>
        <taxon>Fungi</taxon>
        <taxon>Dikarya</taxon>
        <taxon>Ascomycota</taxon>
        <taxon>Pezizomycotina</taxon>
        <taxon>Sordariomycetes</taxon>
        <taxon>Hypocreomycetidae</taxon>
        <taxon>Hypocreales</taxon>
        <taxon>Ophiocordycipitaceae</taxon>
        <taxon>Ophiocordyceps</taxon>
    </lineage>
</organism>
<accession>A0A8H4LR42</accession>
<evidence type="ECO:0000313" key="1">
    <source>
        <dbReference type="EMBL" id="KAF4504169.1"/>
    </source>
</evidence>
<dbReference type="AlphaFoldDB" id="A0A8H4LR42"/>
<dbReference type="OrthoDB" id="4167490at2759"/>
<proteinExistence type="predicted"/>
<evidence type="ECO:0000313" key="2">
    <source>
        <dbReference type="Proteomes" id="UP000557566"/>
    </source>
</evidence>
<name>A0A8H4LR42_9HYPO</name>
<gene>
    <name evidence="1" type="ORF">G6O67_008356</name>
</gene>
<dbReference type="EMBL" id="JAAVMX010000011">
    <property type="protein sequence ID" value="KAF4504169.1"/>
    <property type="molecule type" value="Genomic_DNA"/>
</dbReference>
<protein>
    <submittedName>
        <fullName evidence="1">Uncharacterized protein</fullName>
    </submittedName>
</protein>
<sequence>MFRRLAVTAASSPHEDEATLLAASRADLESLPAEILETVLLYSADLALPRASPRLGVKLSDRVTLLRLFIWAFHDTWDQWFGIPRRFAYYYFTREFSIRIDEFQGDPVLQSAILELPWVDIDFILQAQQAWSRRYARGRCYQHSVPVSRSGDGPELADDHGSGFGNFDARACFEADYQQALTMRARYDGLNKWRASDVHPRTRMPARLLTGPWDDEKLRRLFWLTRAGIHMNDYMPWEVRLQSLDNAVISAPEPSALVVNCIMGSWTFADVPRDAVTRARAKIDKRMKWEGASRESRLVLFWALNKLHT</sequence>